<dbReference type="InterPro" id="IPR029058">
    <property type="entry name" value="AB_hydrolase_fold"/>
</dbReference>
<evidence type="ECO:0000313" key="7">
    <source>
        <dbReference type="EMBL" id="RGD55805.1"/>
    </source>
</evidence>
<organism evidence="7 8">
    <name type="scientific">Kitasatospora xanthocidica</name>
    <dbReference type="NCBI Taxonomy" id="83382"/>
    <lineage>
        <taxon>Bacteria</taxon>
        <taxon>Bacillati</taxon>
        <taxon>Actinomycetota</taxon>
        <taxon>Actinomycetes</taxon>
        <taxon>Kitasatosporales</taxon>
        <taxon>Streptomycetaceae</taxon>
        <taxon>Kitasatospora</taxon>
    </lineage>
</organism>
<dbReference type="Gene3D" id="3.40.50.1820">
    <property type="entry name" value="alpha/beta hydrolase"/>
    <property type="match status" value="1"/>
</dbReference>
<dbReference type="Pfam" id="PF08386">
    <property type="entry name" value="Abhydrolase_4"/>
    <property type="match status" value="1"/>
</dbReference>
<sequence length="545" mass="57064">MPRPRPATAFRTAFRTASRTAFRAATAVLVLAALAPAHTATAATADNTAAPVPRLHWDGPCAQGFECATAAVPTDYRDPRGTPLDLALIRHRATDPAHRIGSLFFNPGGPGIPGTAALPAVYGLFPEQVRRRFDIVSFDPRGTGASTTLHCFPDPAAEQALLDGLPAGFPTAADQQSAWTRAYTGLARHCADNDTTGLLAHLSTADTARDLDVLRQAVGDRRLTYWGTSYGTLLGAVYANLFPDRVRAMVLDSALDPRAWSTGRTPRQRALPPFLRTGSDLASARTLDAFLERCAAAGPAACAFAAGDADATRARFAALLERLRRGPLAPGTPAREVTYAFAVSTVASMLYTAAPLPGVPDSGWAALGAWLQQLWTAPDAPPAPTPAPAPAPGALSGQAQTLGTLCADTVNPPAGADYPALAALAETRSGAVGPYWVWQTQRCASWPSRAARDRYDGPWDRRTAAPVLVVANTGDPAWPYEGSRAMADTLAGARLLTVDGYGHTVLGNPSACAAGAQERYLVEGRLPAPGTVCAPDRQPFAPPGA</sequence>
<comment type="similarity">
    <text evidence="1">Belongs to the peptidase S33 family.</text>
</comment>
<dbReference type="EMBL" id="QVIG01000003">
    <property type="protein sequence ID" value="RGD55805.1"/>
    <property type="molecule type" value="Genomic_DNA"/>
</dbReference>
<protein>
    <submittedName>
        <fullName evidence="7">Alpha/beta hydrolase</fullName>
    </submittedName>
</protein>
<evidence type="ECO:0000256" key="2">
    <source>
        <dbReference type="ARBA" id="ARBA00022801"/>
    </source>
</evidence>
<evidence type="ECO:0000256" key="4">
    <source>
        <dbReference type="SAM" id="SignalP"/>
    </source>
</evidence>
<comment type="caution">
    <text evidence="7">The sequence shown here is derived from an EMBL/GenBank/DDBJ whole genome shotgun (WGS) entry which is preliminary data.</text>
</comment>
<feature type="chain" id="PRO_5017076234" evidence="4">
    <location>
        <begin position="43"/>
        <end position="545"/>
    </location>
</feature>
<dbReference type="Pfam" id="PF00561">
    <property type="entry name" value="Abhydrolase_1"/>
    <property type="match status" value="1"/>
</dbReference>
<dbReference type="RefSeq" id="WP_117493073.1">
    <property type="nucleotide sequence ID" value="NZ_QVIG01000003.1"/>
</dbReference>
<name>A0A372ZKN6_9ACTN</name>
<dbReference type="InterPro" id="IPR000073">
    <property type="entry name" value="AB_hydrolase_1"/>
</dbReference>
<feature type="signal peptide" evidence="4">
    <location>
        <begin position="1"/>
        <end position="42"/>
    </location>
</feature>
<proteinExistence type="inferred from homology"/>
<evidence type="ECO:0000256" key="1">
    <source>
        <dbReference type="ARBA" id="ARBA00010088"/>
    </source>
</evidence>
<dbReference type="InterPro" id="IPR051601">
    <property type="entry name" value="Serine_prot/Carboxylest_S33"/>
</dbReference>
<feature type="domain" description="AB hydrolase-1" evidence="5">
    <location>
        <begin position="105"/>
        <end position="258"/>
    </location>
</feature>
<dbReference type="InterPro" id="IPR013595">
    <property type="entry name" value="Pept_S33_TAP-like_C"/>
</dbReference>
<reference evidence="7 8" key="1">
    <citation type="submission" date="2018-08" db="EMBL/GenBank/DDBJ databases">
        <title>Diversity &amp; Physiological Properties of Lignin-Decomposing Actinobacteria from Soil.</title>
        <authorList>
            <person name="Roh S.G."/>
            <person name="Kim S.B."/>
        </authorList>
    </citation>
    <scope>NUCLEOTIDE SEQUENCE [LARGE SCALE GENOMIC DNA]</scope>
    <source>
        <strain evidence="7 8">MMS17-GH009</strain>
    </source>
</reference>
<dbReference type="PANTHER" id="PTHR43248:SF25">
    <property type="entry name" value="AB HYDROLASE-1 DOMAIN-CONTAINING PROTEIN-RELATED"/>
    <property type="match status" value="1"/>
</dbReference>
<dbReference type="Proteomes" id="UP000263377">
    <property type="component" value="Unassembled WGS sequence"/>
</dbReference>
<feature type="domain" description="Peptidase S33 tripeptidyl aminopeptidase-like C-terminal" evidence="6">
    <location>
        <begin position="432"/>
        <end position="533"/>
    </location>
</feature>
<evidence type="ECO:0000259" key="5">
    <source>
        <dbReference type="Pfam" id="PF00561"/>
    </source>
</evidence>
<dbReference type="SUPFAM" id="SSF53474">
    <property type="entry name" value="alpha/beta-Hydrolases"/>
    <property type="match status" value="1"/>
</dbReference>
<gene>
    <name evidence="7" type="ORF">DR950_41625</name>
</gene>
<feature type="compositionally biased region" description="Pro residues" evidence="3">
    <location>
        <begin position="379"/>
        <end position="391"/>
    </location>
</feature>
<evidence type="ECO:0000259" key="6">
    <source>
        <dbReference type="Pfam" id="PF08386"/>
    </source>
</evidence>
<evidence type="ECO:0000256" key="3">
    <source>
        <dbReference type="SAM" id="MobiDB-lite"/>
    </source>
</evidence>
<keyword evidence="2 7" id="KW-0378">Hydrolase</keyword>
<dbReference type="PANTHER" id="PTHR43248">
    <property type="entry name" value="2-SUCCINYL-6-HYDROXY-2,4-CYCLOHEXADIENE-1-CARBOXYLATE SYNTHASE"/>
    <property type="match status" value="1"/>
</dbReference>
<dbReference type="GO" id="GO:0016787">
    <property type="term" value="F:hydrolase activity"/>
    <property type="evidence" value="ECO:0007669"/>
    <property type="project" value="UniProtKB-KW"/>
</dbReference>
<feature type="region of interest" description="Disordered" evidence="3">
    <location>
        <begin position="377"/>
        <end position="396"/>
    </location>
</feature>
<accession>A0A372ZKN6</accession>
<keyword evidence="4" id="KW-0732">Signal</keyword>
<keyword evidence="8" id="KW-1185">Reference proteome</keyword>
<evidence type="ECO:0000313" key="8">
    <source>
        <dbReference type="Proteomes" id="UP000263377"/>
    </source>
</evidence>
<dbReference type="AlphaFoldDB" id="A0A372ZKN6"/>